<organism evidence="1">
    <name type="scientific">Spodoptera frugiperda</name>
    <name type="common">Fall armyworm</name>
    <dbReference type="NCBI Taxonomy" id="7108"/>
    <lineage>
        <taxon>Eukaryota</taxon>
        <taxon>Metazoa</taxon>
        <taxon>Ecdysozoa</taxon>
        <taxon>Arthropoda</taxon>
        <taxon>Hexapoda</taxon>
        <taxon>Insecta</taxon>
        <taxon>Pterygota</taxon>
        <taxon>Neoptera</taxon>
        <taxon>Endopterygota</taxon>
        <taxon>Lepidoptera</taxon>
        <taxon>Glossata</taxon>
        <taxon>Ditrysia</taxon>
        <taxon>Noctuoidea</taxon>
        <taxon>Noctuidae</taxon>
        <taxon>Amphipyrinae</taxon>
        <taxon>Spodoptera</taxon>
    </lineage>
</organism>
<accession>A0A2H1VYQ8</accession>
<evidence type="ECO:0000313" key="1">
    <source>
        <dbReference type="EMBL" id="SOQ45970.1"/>
    </source>
</evidence>
<dbReference type="AlphaFoldDB" id="A0A2H1VYQ8"/>
<reference evidence="1" key="1">
    <citation type="submission" date="2016-07" db="EMBL/GenBank/DDBJ databases">
        <authorList>
            <person name="Bretaudeau A."/>
        </authorList>
    </citation>
    <scope>NUCLEOTIDE SEQUENCE</scope>
    <source>
        <strain evidence="1">Rice</strain>
        <tissue evidence="1">Whole body</tissue>
    </source>
</reference>
<name>A0A2H1VYQ8_SPOFR</name>
<protein>
    <submittedName>
        <fullName evidence="1">SFRICE_019420</fullName>
    </submittedName>
</protein>
<gene>
    <name evidence="1" type="ORF">SFRICE_019420</name>
</gene>
<dbReference type="EMBL" id="ODYU01005276">
    <property type="protein sequence ID" value="SOQ45970.1"/>
    <property type="molecule type" value="Genomic_DNA"/>
</dbReference>
<sequence length="161" mass="17928">MTASLIKWSQVRLPTNKSTFQLFTSLRRLATTAPAEPPPTTTKSYSFSGSLSNILASGSTSLIRLLECLFVSVWRFAPAHRVGEGLRLQAWRPHPTTHYSVSCKLGRTLESGNKENPIKCTFAIVKCMYSGDTSYEHYCVLAISEQWVVIWGISLLAKVVM</sequence>
<proteinExistence type="predicted"/>